<dbReference type="OrthoDB" id="9781208at2"/>
<dbReference type="RefSeq" id="WP_130092738.1">
    <property type="nucleotide sequence ID" value="NZ_SETE01000002.1"/>
</dbReference>
<keyword evidence="3" id="KW-0597">Phosphoprotein</keyword>
<dbReference type="EC" id="2.7.13.3" evidence="2"/>
<evidence type="ECO:0000313" key="9">
    <source>
        <dbReference type="Proteomes" id="UP000293952"/>
    </source>
</evidence>
<dbReference type="PRINTS" id="PR00344">
    <property type="entry name" value="BCTRLSENSOR"/>
</dbReference>
<feature type="domain" description="Histidine kinase" evidence="7">
    <location>
        <begin position="236"/>
        <end position="467"/>
    </location>
</feature>
<dbReference type="SUPFAM" id="SSF47384">
    <property type="entry name" value="Homodimeric domain of signal transducing histidine kinase"/>
    <property type="match status" value="1"/>
</dbReference>
<keyword evidence="9" id="KW-1185">Reference proteome</keyword>
<dbReference type="InterPro" id="IPR004358">
    <property type="entry name" value="Sig_transdc_His_kin-like_C"/>
</dbReference>
<protein>
    <recommendedName>
        <fullName evidence="2">histidine kinase</fullName>
        <ecNumber evidence="2">2.7.13.3</ecNumber>
    </recommendedName>
</protein>
<evidence type="ECO:0000256" key="5">
    <source>
        <dbReference type="ARBA" id="ARBA00022777"/>
    </source>
</evidence>
<dbReference type="Gene3D" id="1.10.287.130">
    <property type="match status" value="1"/>
</dbReference>
<evidence type="ECO:0000256" key="3">
    <source>
        <dbReference type="ARBA" id="ARBA00022553"/>
    </source>
</evidence>
<dbReference type="InterPro" id="IPR003594">
    <property type="entry name" value="HATPase_dom"/>
</dbReference>
<accession>A0A4Q4KRU2</accession>
<evidence type="ECO:0000313" key="8">
    <source>
        <dbReference type="EMBL" id="RYM34729.1"/>
    </source>
</evidence>
<dbReference type="InterPro" id="IPR036890">
    <property type="entry name" value="HATPase_C_sf"/>
</dbReference>
<dbReference type="InterPro" id="IPR003661">
    <property type="entry name" value="HisK_dim/P_dom"/>
</dbReference>
<keyword evidence="5" id="KW-0418">Kinase</keyword>
<dbReference type="CDD" id="cd00082">
    <property type="entry name" value="HisKA"/>
    <property type="match status" value="1"/>
</dbReference>
<dbReference type="InterPro" id="IPR005467">
    <property type="entry name" value="His_kinase_dom"/>
</dbReference>
<evidence type="ECO:0000256" key="2">
    <source>
        <dbReference type="ARBA" id="ARBA00012438"/>
    </source>
</evidence>
<keyword evidence="6" id="KW-1133">Transmembrane helix</keyword>
<dbReference type="InterPro" id="IPR036097">
    <property type="entry name" value="HisK_dim/P_sf"/>
</dbReference>
<comment type="caution">
    <text evidence="8">The sequence shown here is derived from an EMBL/GenBank/DDBJ whole genome shotgun (WGS) entry which is preliminary data.</text>
</comment>
<evidence type="ECO:0000259" key="7">
    <source>
        <dbReference type="PROSITE" id="PS50109"/>
    </source>
</evidence>
<dbReference type="GO" id="GO:0000155">
    <property type="term" value="F:phosphorelay sensor kinase activity"/>
    <property type="evidence" value="ECO:0007669"/>
    <property type="project" value="InterPro"/>
</dbReference>
<dbReference type="SMART" id="SM00388">
    <property type="entry name" value="HisKA"/>
    <property type="match status" value="1"/>
</dbReference>
<dbReference type="SMART" id="SM00387">
    <property type="entry name" value="HATPase_c"/>
    <property type="match status" value="1"/>
</dbReference>
<dbReference type="PROSITE" id="PS50109">
    <property type="entry name" value="HIS_KIN"/>
    <property type="match status" value="1"/>
</dbReference>
<keyword evidence="6" id="KW-0812">Transmembrane</keyword>
<evidence type="ECO:0000256" key="1">
    <source>
        <dbReference type="ARBA" id="ARBA00000085"/>
    </source>
</evidence>
<gene>
    <name evidence="8" type="ORF">ERX46_04970</name>
</gene>
<dbReference type="Pfam" id="PF00512">
    <property type="entry name" value="HisKA"/>
    <property type="match status" value="1"/>
</dbReference>
<reference evidence="8 9" key="1">
    <citation type="submission" date="2019-02" db="EMBL/GenBank/DDBJ databases">
        <title>Genome sequence of the sea-ice species Brumimicrobium glaciale.</title>
        <authorList>
            <person name="Bowman J.P."/>
        </authorList>
    </citation>
    <scope>NUCLEOTIDE SEQUENCE [LARGE SCALE GENOMIC DNA]</scope>
    <source>
        <strain evidence="8 9">IC156</strain>
    </source>
</reference>
<dbReference type="Pfam" id="PF02518">
    <property type="entry name" value="HATPase_c"/>
    <property type="match status" value="1"/>
</dbReference>
<evidence type="ECO:0000256" key="6">
    <source>
        <dbReference type="SAM" id="Phobius"/>
    </source>
</evidence>
<dbReference type="SUPFAM" id="SSF55874">
    <property type="entry name" value="ATPase domain of HSP90 chaperone/DNA topoisomerase II/histidine kinase"/>
    <property type="match status" value="1"/>
</dbReference>
<dbReference type="Proteomes" id="UP000293952">
    <property type="component" value="Unassembled WGS sequence"/>
</dbReference>
<feature type="transmembrane region" description="Helical" evidence="6">
    <location>
        <begin position="12"/>
        <end position="32"/>
    </location>
</feature>
<dbReference type="PANTHER" id="PTHR42878">
    <property type="entry name" value="TWO-COMPONENT HISTIDINE KINASE"/>
    <property type="match status" value="1"/>
</dbReference>
<dbReference type="PANTHER" id="PTHR42878:SF15">
    <property type="entry name" value="BACTERIOPHYTOCHROME"/>
    <property type="match status" value="1"/>
</dbReference>
<keyword evidence="4" id="KW-0808">Transferase</keyword>
<dbReference type="AlphaFoldDB" id="A0A4Q4KRU2"/>
<dbReference type="InterPro" id="IPR050351">
    <property type="entry name" value="BphY/WalK/GraS-like"/>
</dbReference>
<feature type="transmembrane region" description="Helical" evidence="6">
    <location>
        <begin position="180"/>
        <end position="200"/>
    </location>
</feature>
<dbReference type="EMBL" id="SETE01000002">
    <property type="protein sequence ID" value="RYM34729.1"/>
    <property type="molecule type" value="Genomic_DNA"/>
</dbReference>
<dbReference type="GO" id="GO:0030295">
    <property type="term" value="F:protein kinase activator activity"/>
    <property type="evidence" value="ECO:0007669"/>
    <property type="project" value="TreeGrafter"/>
</dbReference>
<proteinExistence type="predicted"/>
<comment type="catalytic activity">
    <reaction evidence="1">
        <text>ATP + protein L-histidine = ADP + protein N-phospho-L-histidine.</text>
        <dbReference type="EC" id="2.7.13.3"/>
    </reaction>
</comment>
<dbReference type="Gene3D" id="3.30.565.10">
    <property type="entry name" value="Histidine kinase-like ATPase, C-terminal domain"/>
    <property type="match status" value="1"/>
</dbReference>
<dbReference type="GO" id="GO:0007234">
    <property type="term" value="P:osmosensory signaling via phosphorelay pathway"/>
    <property type="evidence" value="ECO:0007669"/>
    <property type="project" value="TreeGrafter"/>
</dbReference>
<dbReference type="FunFam" id="3.30.565.10:FF:000006">
    <property type="entry name" value="Sensor histidine kinase WalK"/>
    <property type="match status" value="1"/>
</dbReference>
<evidence type="ECO:0000256" key="4">
    <source>
        <dbReference type="ARBA" id="ARBA00022679"/>
    </source>
</evidence>
<organism evidence="8 9">
    <name type="scientific">Brumimicrobium glaciale</name>
    <dbReference type="NCBI Taxonomy" id="200475"/>
    <lineage>
        <taxon>Bacteria</taxon>
        <taxon>Pseudomonadati</taxon>
        <taxon>Bacteroidota</taxon>
        <taxon>Flavobacteriia</taxon>
        <taxon>Flavobacteriales</taxon>
        <taxon>Crocinitomicaceae</taxon>
        <taxon>Brumimicrobium</taxon>
    </lineage>
</organism>
<sequence length="467" mass="53601">MIKGRKSSYYNYFLMLSLALIAGYFFTSLIFLNRTSKSGKQAEQFGMTVEKTNSVIQQITQLETSSYSYVITKTKESEAIYMHKKERLIKYAKKLGDHCSAHHFANHETEKLNRLISQRIATLDNMMVQDSMTTEMQMQQMSFGNETTMAILNTLKKIRAMNTEMREKSQKDAEMSNRNAMVLLTLFGAVMLLIVFISFFKMRKEILRNERYLKEINQINLELSSMNENLENFAFVASHDLNEPLRKIKTFGDLIEIELANEKVDHNTIVSHVNRMQAASSRMQELIEDLLSYSRISRQFDIVKQINLKEVVNTVISDLEVSIKENNAIVNIHELPTAINADQIQMRQLFQNLISNAIKFKNVDVDPIIEIHSERVNSNQIEIEELVNSDIQNYWKISIADNGIGFDEKYVDKIFAVFQRLHGRSAYEGTGIGLSICKKITENHKGSISAHSVEGKGATFVIYLPVN</sequence>
<name>A0A4Q4KRU2_9FLAO</name>
<dbReference type="GO" id="GO:0000156">
    <property type="term" value="F:phosphorelay response regulator activity"/>
    <property type="evidence" value="ECO:0007669"/>
    <property type="project" value="TreeGrafter"/>
</dbReference>
<keyword evidence="6" id="KW-0472">Membrane</keyword>